<keyword evidence="3 6" id="KW-0812">Transmembrane</keyword>
<evidence type="ECO:0000256" key="2">
    <source>
        <dbReference type="ARBA" id="ARBA00022475"/>
    </source>
</evidence>
<evidence type="ECO:0008006" key="9">
    <source>
        <dbReference type="Google" id="ProtNLM"/>
    </source>
</evidence>
<feature type="transmembrane region" description="Helical" evidence="6">
    <location>
        <begin position="218"/>
        <end position="239"/>
    </location>
</feature>
<dbReference type="Pfam" id="PF03706">
    <property type="entry name" value="LPG_synthase_TM"/>
    <property type="match status" value="1"/>
</dbReference>
<evidence type="ECO:0000256" key="1">
    <source>
        <dbReference type="ARBA" id="ARBA00004651"/>
    </source>
</evidence>
<dbReference type="OrthoDB" id="9812094at2"/>
<protein>
    <recommendedName>
        <fullName evidence="9">Lysylphosphatidylglycerol synthase TM region</fullName>
    </recommendedName>
</protein>
<dbReference type="GO" id="GO:0005886">
    <property type="term" value="C:plasma membrane"/>
    <property type="evidence" value="ECO:0007669"/>
    <property type="project" value="UniProtKB-SubCell"/>
</dbReference>
<evidence type="ECO:0000256" key="3">
    <source>
        <dbReference type="ARBA" id="ARBA00022692"/>
    </source>
</evidence>
<feature type="transmembrane region" description="Helical" evidence="6">
    <location>
        <begin position="297"/>
        <end position="321"/>
    </location>
</feature>
<organism evidence="7 8">
    <name type="scientific">Candidatus Chryseopegocella kryptomonas</name>
    <dbReference type="NCBI Taxonomy" id="1633643"/>
    <lineage>
        <taxon>Bacteria</taxon>
        <taxon>Pseudomonadati</taxon>
        <taxon>Candidatus Kryptoniota</taxon>
        <taxon>Candidatus Chryseopegocella</taxon>
    </lineage>
</organism>
<evidence type="ECO:0000313" key="7">
    <source>
        <dbReference type="EMBL" id="CUT03858.1"/>
    </source>
</evidence>
<feature type="transmembrane region" description="Helical" evidence="6">
    <location>
        <begin position="6"/>
        <end position="24"/>
    </location>
</feature>
<keyword evidence="2" id="KW-1003">Cell membrane</keyword>
<evidence type="ECO:0000256" key="4">
    <source>
        <dbReference type="ARBA" id="ARBA00022989"/>
    </source>
</evidence>
<dbReference type="EMBL" id="CZVW01000018">
    <property type="protein sequence ID" value="CUT03858.1"/>
    <property type="molecule type" value="Genomic_DNA"/>
</dbReference>
<keyword evidence="8" id="KW-1185">Reference proteome</keyword>
<accession>A0A0P1NXA5</accession>
<evidence type="ECO:0000256" key="6">
    <source>
        <dbReference type="SAM" id="Phobius"/>
    </source>
</evidence>
<reference evidence="8" key="1">
    <citation type="submission" date="2015-11" db="EMBL/GenBank/DDBJ databases">
        <authorList>
            <person name="Varghese N."/>
        </authorList>
    </citation>
    <scope>NUCLEOTIDE SEQUENCE [LARGE SCALE GENOMIC DNA]</scope>
    <source>
        <strain evidence="8">JGI-23</strain>
    </source>
</reference>
<comment type="subcellular location">
    <subcellularLocation>
        <location evidence="1">Cell membrane</location>
        <topology evidence="1">Multi-pass membrane protein</topology>
    </subcellularLocation>
</comment>
<keyword evidence="4 6" id="KW-1133">Transmembrane helix</keyword>
<feature type="transmembrane region" description="Helical" evidence="6">
    <location>
        <begin position="251"/>
        <end position="269"/>
    </location>
</feature>
<feature type="transmembrane region" description="Helical" evidence="6">
    <location>
        <begin position="36"/>
        <end position="57"/>
    </location>
</feature>
<dbReference type="AlphaFoldDB" id="A0A0P1NXA5"/>
<dbReference type="PANTHER" id="PTHR39087:SF2">
    <property type="entry name" value="UPF0104 MEMBRANE PROTEIN MJ1595"/>
    <property type="match status" value="1"/>
</dbReference>
<feature type="transmembrane region" description="Helical" evidence="6">
    <location>
        <begin position="152"/>
        <end position="176"/>
    </location>
</feature>
<dbReference type="PANTHER" id="PTHR39087">
    <property type="entry name" value="UPF0104 MEMBRANE PROTEIN MJ1595"/>
    <property type="match status" value="1"/>
</dbReference>
<gene>
    <name evidence="7" type="ORF">JGI23_01572</name>
</gene>
<dbReference type="InterPro" id="IPR022791">
    <property type="entry name" value="L-PG_synthase/AglD"/>
</dbReference>
<dbReference type="NCBIfam" id="TIGR00374">
    <property type="entry name" value="flippase-like domain"/>
    <property type="match status" value="1"/>
</dbReference>
<proteinExistence type="predicted"/>
<name>A0A0P1NXA5_9BACT</name>
<feature type="transmembrane region" description="Helical" evidence="6">
    <location>
        <begin position="120"/>
        <end position="140"/>
    </location>
</feature>
<evidence type="ECO:0000313" key="8">
    <source>
        <dbReference type="Proteomes" id="UP000199197"/>
    </source>
</evidence>
<dbReference type="Proteomes" id="UP000199197">
    <property type="component" value="Unassembled WGS sequence"/>
</dbReference>
<sequence length="341" mass="39242">MRLKNFLRFASGILIAIVFLYFAFKGIDFSEFIKVFLKVNYFYIVLMFFVLLLSNFFRALRWKYLLKPVKSETSFIHFFEATMIGYLANNIFPRAGEILKAYTLSNDEKISSASSLASVFLERMLDVLFSLFFFALAMLWNRKIFERHYPWLGEVALTSAIIVALILLIILALLIWRDKFVSLLSSIIKIFNRKLAERFEKFFHSFILGFEAIRHRGVHLQIIILSFSIYICYIFAGYFPLFAFEIEREKVGFFTALVIFVVSTVGFIVPTPGGVGSYHSFITGALVGLYGIKHEVALGYAVLTHGVGYLTNGLIGVYFALRKHIKLTREIEEKLSLTDDK</sequence>
<evidence type="ECO:0000256" key="5">
    <source>
        <dbReference type="ARBA" id="ARBA00023136"/>
    </source>
</evidence>
<keyword evidence="5 6" id="KW-0472">Membrane</keyword>
<dbReference type="RefSeq" id="WP_159421146.1">
    <property type="nucleotide sequence ID" value="NZ_CZVW01000018.1"/>
</dbReference>